<name>A0ABP0XAL4_9BRYO</name>
<reference evidence="2" key="1">
    <citation type="submission" date="2024-02" db="EMBL/GenBank/DDBJ databases">
        <authorList>
            <consortium name="ELIXIR-Norway"/>
            <consortium name="Elixir Norway"/>
        </authorList>
    </citation>
    <scope>NUCLEOTIDE SEQUENCE</scope>
</reference>
<gene>
    <name evidence="2" type="ORF">CSSPJE1EN1_LOCUS20336</name>
</gene>
<evidence type="ECO:0000313" key="2">
    <source>
        <dbReference type="EMBL" id="CAK9274858.1"/>
    </source>
</evidence>
<evidence type="ECO:0000313" key="3">
    <source>
        <dbReference type="Proteomes" id="UP001497444"/>
    </source>
</evidence>
<feature type="compositionally biased region" description="Polar residues" evidence="1">
    <location>
        <begin position="48"/>
        <end position="58"/>
    </location>
</feature>
<organism evidence="2 3">
    <name type="scientific">Sphagnum jensenii</name>
    <dbReference type="NCBI Taxonomy" id="128206"/>
    <lineage>
        <taxon>Eukaryota</taxon>
        <taxon>Viridiplantae</taxon>
        <taxon>Streptophyta</taxon>
        <taxon>Embryophyta</taxon>
        <taxon>Bryophyta</taxon>
        <taxon>Sphagnophytina</taxon>
        <taxon>Sphagnopsida</taxon>
        <taxon>Sphagnales</taxon>
        <taxon>Sphagnaceae</taxon>
        <taxon>Sphagnum</taxon>
    </lineage>
</organism>
<sequence>MVYLSRLQGLKSYTHPAQEPTAPAPANPGGPTHTPTPYPPPPHDYQGFASNNTSGTSQGSLKIYLRKLATCLSHSMI</sequence>
<dbReference type="Proteomes" id="UP001497444">
    <property type="component" value="Chromosome 6"/>
</dbReference>
<proteinExistence type="predicted"/>
<feature type="region of interest" description="Disordered" evidence="1">
    <location>
        <begin position="1"/>
        <end position="58"/>
    </location>
</feature>
<protein>
    <submittedName>
        <fullName evidence="2">Uncharacterized protein</fullName>
    </submittedName>
</protein>
<feature type="compositionally biased region" description="Pro residues" evidence="1">
    <location>
        <begin position="22"/>
        <end position="43"/>
    </location>
</feature>
<dbReference type="EMBL" id="OZ020101">
    <property type="protein sequence ID" value="CAK9274858.1"/>
    <property type="molecule type" value="Genomic_DNA"/>
</dbReference>
<keyword evidence="3" id="KW-1185">Reference proteome</keyword>
<accession>A0ABP0XAL4</accession>
<evidence type="ECO:0000256" key="1">
    <source>
        <dbReference type="SAM" id="MobiDB-lite"/>
    </source>
</evidence>